<organism evidence="3 4">
    <name type="scientific">Niveomyces insectorum RCEF 264</name>
    <dbReference type="NCBI Taxonomy" id="1081102"/>
    <lineage>
        <taxon>Eukaryota</taxon>
        <taxon>Fungi</taxon>
        <taxon>Dikarya</taxon>
        <taxon>Ascomycota</taxon>
        <taxon>Pezizomycotina</taxon>
        <taxon>Sordariomycetes</taxon>
        <taxon>Hypocreomycetidae</taxon>
        <taxon>Hypocreales</taxon>
        <taxon>Cordycipitaceae</taxon>
        <taxon>Niveomyces</taxon>
    </lineage>
</organism>
<feature type="transmembrane region" description="Helical" evidence="1">
    <location>
        <begin position="66"/>
        <end position="86"/>
    </location>
</feature>
<keyword evidence="4" id="KW-1185">Reference proteome</keyword>
<name>A0A162KC33_9HYPO</name>
<protein>
    <recommendedName>
        <fullName evidence="2">DUF7702 domain-containing protein</fullName>
    </recommendedName>
</protein>
<dbReference type="Pfam" id="PF24800">
    <property type="entry name" value="DUF7702"/>
    <property type="match status" value="1"/>
</dbReference>
<keyword evidence="1" id="KW-0472">Membrane</keyword>
<evidence type="ECO:0000259" key="2">
    <source>
        <dbReference type="Pfam" id="PF24800"/>
    </source>
</evidence>
<keyword evidence="1" id="KW-0812">Transmembrane</keyword>
<feature type="transmembrane region" description="Helical" evidence="1">
    <location>
        <begin position="34"/>
        <end position="54"/>
    </location>
</feature>
<dbReference type="OrthoDB" id="2560628at2759"/>
<comment type="caution">
    <text evidence="3">The sequence shown here is derived from an EMBL/GenBank/DDBJ whole genome shotgun (WGS) entry which is preliminary data.</text>
</comment>
<evidence type="ECO:0000256" key="1">
    <source>
        <dbReference type="SAM" id="Phobius"/>
    </source>
</evidence>
<feature type="domain" description="DUF7702" evidence="2">
    <location>
        <begin position="5"/>
        <end position="241"/>
    </location>
</feature>
<accession>A0A162KC33</accession>
<feature type="transmembrane region" description="Helical" evidence="1">
    <location>
        <begin position="219"/>
        <end position="238"/>
    </location>
</feature>
<dbReference type="Proteomes" id="UP000076874">
    <property type="component" value="Unassembled WGS sequence"/>
</dbReference>
<sequence length="248" mass="26360">MPVSNSLAAAEVAIQSAYGLLVVYLFVRHLPAGILGWFFLFSFCMLRIVGGALSLGASPSSTSTSIVSNIGLSPLLLAAGGILHEARSYRLKSVNKRVEWVLGVTFHFLVATGIALLAVGVSGLASDHPQANDNQLLDVGLAMLAVSWALLGLSVVALFFERGNYAATYSSGTTTLPKLLMSVVFALPFIGIRLFYSIVALTTRKPYLSPVSGALTIRVLLSFLPEVITVLGFLVAGFKTRNAARTRK</sequence>
<feature type="transmembrane region" description="Helical" evidence="1">
    <location>
        <begin position="6"/>
        <end position="27"/>
    </location>
</feature>
<dbReference type="PANTHER" id="PTHR42109:SF3">
    <property type="entry name" value="INTEGRAL MEMBRANE PROTEIN (AFU_ORTHOLOGUE AFUA_5G00100)"/>
    <property type="match status" value="1"/>
</dbReference>
<evidence type="ECO:0000313" key="4">
    <source>
        <dbReference type="Proteomes" id="UP000076874"/>
    </source>
</evidence>
<feature type="transmembrane region" description="Helical" evidence="1">
    <location>
        <begin position="179"/>
        <end position="199"/>
    </location>
</feature>
<feature type="transmembrane region" description="Helical" evidence="1">
    <location>
        <begin position="98"/>
        <end position="119"/>
    </location>
</feature>
<dbReference type="AlphaFoldDB" id="A0A162KC33"/>
<keyword evidence="1" id="KW-1133">Transmembrane helix</keyword>
<dbReference type="PANTHER" id="PTHR42109">
    <property type="entry name" value="UNPLACED GENOMIC SCAFFOLD UM_SCAF_CONTIG_1.265, WHOLE GENOME SHOTGUN SEQUENCE"/>
    <property type="match status" value="1"/>
</dbReference>
<feature type="transmembrane region" description="Helical" evidence="1">
    <location>
        <begin position="139"/>
        <end position="159"/>
    </location>
</feature>
<reference evidence="3 4" key="1">
    <citation type="journal article" date="2016" name="Genome Biol. Evol.">
        <title>Divergent and convergent evolution of fungal pathogenicity.</title>
        <authorList>
            <person name="Shang Y."/>
            <person name="Xiao G."/>
            <person name="Zheng P."/>
            <person name="Cen K."/>
            <person name="Zhan S."/>
            <person name="Wang C."/>
        </authorList>
    </citation>
    <scope>NUCLEOTIDE SEQUENCE [LARGE SCALE GENOMIC DNA]</scope>
    <source>
        <strain evidence="3 4">RCEF 264</strain>
    </source>
</reference>
<evidence type="ECO:0000313" key="3">
    <source>
        <dbReference type="EMBL" id="OAA65878.1"/>
    </source>
</evidence>
<proteinExistence type="predicted"/>
<gene>
    <name evidence="3" type="ORF">SPI_02665</name>
</gene>
<dbReference type="InterPro" id="IPR056119">
    <property type="entry name" value="DUF7702"/>
</dbReference>
<dbReference type="EMBL" id="AZHD01000003">
    <property type="protein sequence ID" value="OAA65878.1"/>
    <property type="molecule type" value="Genomic_DNA"/>
</dbReference>